<gene>
    <name evidence="9" type="ORF">CTI12_AA075420</name>
</gene>
<dbReference type="EMBL" id="PKPP01000422">
    <property type="protein sequence ID" value="PWA92950.1"/>
    <property type="molecule type" value="Genomic_DNA"/>
</dbReference>
<evidence type="ECO:0000256" key="4">
    <source>
        <dbReference type="ARBA" id="ARBA00022692"/>
    </source>
</evidence>
<dbReference type="InterPro" id="IPR020966">
    <property type="entry name" value="ALMT"/>
</dbReference>
<name>A0A2U1Q4K0_ARTAN</name>
<keyword evidence="8" id="KW-0407">Ion channel</keyword>
<keyword evidence="3" id="KW-0813">Transport</keyword>
<keyword evidence="9" id="KW-0032">Aminotransferase</keyword>
<evidence type="ECO:0000256" key="5">
    <source>
        <dbReference type="ARBA" id="ARBA00022989"/>
    </source>
</evidence>
<sequence>MGKAFEVSCCLLGNNRCTEKVPTCILGMLLANLDDETKKRFIALGMGDPTAFSCFTTTNVAENPVVDALSSQKFNGYSPTICGCICLGRIYRKLKGLWNGLIGVLVNSWQMGQNDQRKAVSLAKMGLPLALISLLIFCNEPLSDISEHYVWDILIGFKEKEKNVSPGFKEKRIYRKLKGLWNGLIGVLVNSWQMGQNDQRKAVSLAKMGLPLALISLLIFCNEPLSDISEHFVCDILIGFFFRNGLIGEGFGEFVNVVKMVHGLVVLHGYEGETTVVNALITVYFGSGCFGEGRCVFVESGDRNVVT</sequence>
<dbReference type="OrthoDB" id="68611at2759"/>
<evidence type="ECO:0000256" key="2">
    <source>
        <dbReference type="ARBA" id="ARBA00007079"/>
    </source>
</evidence>
<dbReference type="AlphaFoldDB" id="A0A2U1Q4K0"/>
<keyword evidence="10" id="KW-1185">Reference proteome</keyword>
<dbReference type="GO" id="GO:0008483">
    <property type="term" value="F:transaminase activity"/>
    <property type="evidence" value="ECO:0007669"/>
    <property type="project" value="UniProtKB-KW"/>
</dbReference>
<dbReference type="STRING" id="35608.A0A2U1Q4K0"/>
<evidence type="ECO:0000256" key="6">
    <source>
        <dbReference type="ARBA" id="ARBA00023065"/>
    </source>
</evidence>
<comment type="subcellular location">
    <subcellularLocation>
        <location evidence="1">Membrane</location>
        <topology evidence="1">Multi-pass membrane protein</topology>
    </subcellularLocation>
</comment>
<keyword evidence="7" id="KW-0472">Membrane</keyword>
<keyword evidence="5" id="KW-1133">Transmembrane helix</keyword>
<protein>
    <submittedName>
        <fullName evidence="9">Aminotransferase, class I/classII</fullName>
    </submittedName>
</protein>
<comment type="caution">
    <text evidence="9">The sequence shown here is derived from an EMBL/GenBank/DDBJ whole genome shotgun (WGS) entry which is preliminary data.</text>
</comment>
<evidence type="ECO:0000256" key="1">
    <source>
        <dbReference type="ARBA" id="ARBA00004141"/>
    </source>
</evidence>
<reference evidence="9 10" key="1">
    <citation type="journal article" date="2018" name="Mol. Plant">
        <title>The genome of Artemisia annua provides insight into the evolution of Asteraceae family and artemisinin biosynthesis.</title>
        <authorList>
            <person name="Shen Q."/>
            <person name="Zhang L."/>
            <person name="Liao Z."/>
            <person name="Wang S."/>
            <person name="Yan T."/>
            <person name="Shi P."/>
            <person name="Liu M."/>
            <person name="Fu X."/>
            <person name="Pan Q."/>
            <person name="Wang Y."/>
            <person name="Lv Z."/>
            <person name="Lu X."/>
            <person name="Zhang F."/>
            <person name="Jiang W."/>
            <person name="Ma Y."/>
            <person name="Chen M."/>
            <person name="Hao X."/>
            <person name="Li L."/>
            <person name="Tang Y."/>
            <person name="Lv G."/>
            <person name="Zhou Y."/>
            <person name="Sun X."/>
            <person name="Brodelius P.E."/>
            <person name="Rose J.K.C."/>
            <person name="Tang K."/>
        </authorList>
    </citation>
    <scope>NUCLEOTIDE SEQUENCE [LARGE SCALE GENOMIC DNA]</scope>
    <source>
        <strain evidence="10">cv. Huhao1</strain>
        <tissue evidence="9">Leaf</tissue>
    </source>
</reference>
<evidence type="ECO:0000313" key="9">
    <source>
        <dbReference type="EMBL" id="PWA92950.1"/>
    </source>
</evidence>
<dbReference type="Pfam" id="PF11744">
    <property type="entry name" value="ALMT"/>
    <property type="match status" value="2"/>
</dbReference>
<dbReference type="Proteomes" id="UP000245207">
    <property type="component" value="Unassembled WGS sequence"/>
</dbReference>
<organism evidence="9 10">
    <name type="scientific">Artemisia annua</name>
    <name type="common">Sweet wormwood</name>
    <dbReference type="NCBI Taxonomy" id="35608"/>
    <lineage>
        <taxon>Eukaryota</taxon>
        <taxon>Viridiplantae</taxon>
        <taxon>Streptophyta</taxon>
        <taxon>Embryophyta</taxon>
        <taxon>Tracheophyta</taxon>
        <taxon>Spermatophyta</taxon>
        <taxon>Magnoliopsida</taxon>
        <taxon>eudicotyledons</taxon>
        <taxon>Gunneridae</taxon>
        <taxon>Pentapetalae</taxon>
        <taxon>asterids</taxon>
        <taxon>campanulids</taxon>
        <taxon>Asterales</taxon>
        <taxon>Asteraceae</taxon>
        <taxon>Asteroideae</taxon>
        <taxon>Anthemideae</taxon>
        <taxon>Artemisiinae</taxon>
        <taxon>Artemisia</taxon>
    </lineage>
</organism>
<keyword evidence="9" id="KW-0808">Transferase</keyword>
<keyword evidence="6" id="KW-0406">Ion transport</keyword>
<dbReference type="GO" id="GO:0015743">
    <property type="term" value="P:malate transport"/>
    <property type="evidence" value="ECO:0007669"/>
    <property type="project" value="InterPro"/>
</dbReference>
<comment type="similarity">
    <text evidence="2">Belongs to the aromatic acid exporter (TC 2.A.85) family.</text>
</comment>
<keyword evidence="4" id="KW-0812">Transmembrane</keyword>
<proteinExistence type="inferred from homology"/>
<evidence type="ECO:0000256" key="7">
    <source>
        <dbReference type="ARBA" id="ARBA00023136"/>
    </source>
</evidence>
<dbReference type="GO" id="GO:0016020">
    <property type="term" value="C:membrane"/>
    <property type="evidence" value="ECO:0007669"/>
    <property type="project" value="UniProtKB-SubCell"/>
</dbReference>
<evidence type="ECO:0000313" key="10">
    <source>
        <dbReference type="Proteomes" id="UP000245207"/>
    </source>
</evidence>
<dbReference type="GO" id="GO:0034220">
    <property type="term" value="P:monoatomic ion transmembrane transport"/>
    <property type="evidence" value="ECO:0007669"/>
    <property type="project" value="UniProtKB-KW"/>
</dbReference>
<evidence type="ECO:0000256" key="3">
    <source>
        <dbReference type="ARBA" id="ARBA00022448"/>
    </source>
</evidence>
<dbReference type="PANTHER" id="PTHR31086">
    <property type="entry name" value="ALUMINUM-ACTIVATED MALATE TRANSPORTER 10"/>
    <property type="match status" value="1"/>
</dbReference>
<accession>A0A2U1Q4K0</accession>
<evidence type="ECO:0000256" key="8">
    <source>
        <dbReference type="ARBA" id="ARBA00023303"/>
    </source>
</evidence>